<dbReference type="GO" id="GO:0005829">
    <property type="term" value="C:cytosol"/>
    <property type="evidence" value="ECO:0007669"/>
    <property type="project" value="TreeGrafter"/>
</dbReference>
<evidence type="ECO:0000313" key="3">
    <source>
        <dbReference type="EMBL" id="SHI49019.1"/>
    </source>
</evidence>
<evidence type="ECO:0000259" key="2">
    <source>
        <dbReference type="PROSITE" id="PS50943"/>
    </source>
</evidence>
<feature type="domain" description="HTH cro/C1-type" evidence="2">
    <location>
        <begin position="12"/>
        <end position="66"/>
    </location>
</feature>
<dbReference type="Proteomes" id="UP000324781">
    <property type="component" value="Unassembled WGS sequence"/>
</dbReference>
<protein>
    <submittedName>
        <fullName evidence="3">Transcriptional regulator, XRE family with cupin sensor</fullName>
    </submittedName>
</protein>
<gene>
    <name evidence="3" type="ORF">SAMN05444373_100335</name>
</gene>
<dbReference type="PANTHER" id="PTHR46797">
    <property type="entry name" value="HTH-TYPE TRANSCRIPTIONAL REGULATOR"/>
    <property type="match status" value="1"/>
</dbReference>
<dbReference type="InterPro" id="IPR011051">
    <property type="entry name" value="RmlC_Cupin_sf"/>
</dbReference>
<dbReference type="CDD" id="cd00093">
    <property type="entry name" value="HTH_XRE"/>
    <property type="match status" value="1"/>
</dbReference>
<dbReference type="GO" id="GO:0003677">
    <property type="term" value="F:DNA binding"/>
    <property type="evidence" value="ECO:0007669"/>
    <property type="project" value="UniProtKB-KW"/>
</dbReference>
<dbReference type="PROSITE" id="PS50943">
    <property type="entry name" value="HTH_CROC1"/>
    <property type="match status" value="1"/>
</dbReference>
<accession>A0A1M6BJX9</accession>
<dbReference type="InterPro" id="IPR001387">
    <property type="entry name" value="Cro/C1-type_HTH"/>
</dbReference>
<dbReference type="PANTHER" id="PTHR46797:SF19">
    <property type="entry name" value="BLL2473 PROTEIN"/>
    <property type="match status" value="1"/>
</dbReference>
<dbReference type="RefSeq" id="WP_149677583.1">
    <property type="nucleotide sequence ID" value="NZ_FQZP01000003.1"/>
</dbReference>
<reference evidence="3 4" key="1">
    <citation type="submission" date="2016-11" db="EMBL/GenBank/DDBJ databases">
        <authorList>
            <person name="Varghese N."/>
            <person name="Submissions S."/>
        </authorList>
    </citation>
    <scope>NUCLEOTIDE SEQUENCE [LARGE SCALE GENOMIC DNA]</scope>
    <source>
        <strain evidence="3 4">DSM 19027</strain>
    </source>
</reference>
<dbReference type="Gene3D" id="2.60.120.10">
    <property type="entry name" value="Jelly Rolls"/>
    <property type="match status" value="1"/>
</dbReference>
<dbReference type="InterPro" id="IPR014710">
    <property type="entry name" value="RmlC-like_jellyroll"/>
</dbReference>
<organism evidence="3 4">
    <name type="scientific">Thermoclostridium caenicola</name>
    <dbReference type="NCBI Taxonomy" id="659425"/>
    <lineage>
        <taxon>Bacteria</taxon>
        <taxon>Bacillati</taxon>
        <taxon>Bacillota</taxon>
        <taxon>Clostridia</taxon>
        <taxon>Eubacteriales</taxon>
        <taxon>Oscillospiraceae</taxon>
        <taxon>Thermoclostridium</taxon>
    </lineage>
</organism>
<dbReference type="Gene3D" id="1.10.260.40">
    <property type="entry name" value="lambda repressor-like DNA-binding domains"/>
    <property type="match status" value="1"/>
</dbReference>
<dbReference type="InterPro" id="IPR010982">
    <property type="entry name" value="Lambda_DNA-bd_dom_sf"/>
</dbReference>
<dbReference type="GO" id="GO:0003700">
    <property type="term" value="F:DNA-binding transcription factor activity"/>
    <property type="evidence" value="ECO:0007669"/>
    <property type="project" value="TreeGrafter"/>
</dbReference>
<evidence type="ECO:0000313" key="4">
    <source>
        <dbReference type="Proteomes" id="UP000324781"/>
    </source>
</evidence>
<dbReference type="InterPro" id="IPR050807">
    <property type="entry name" value="TransReg_Diox_bact_type"/>
</dbReference>
<proteinExistence type="predicted"/>
<keyword evidence="4" id="KW-1185">Reference proteome</keyword>
<sequence>MDEKIQEIAQRIRGMREDLAIPAEEMARLLEMSESEYLEYESGKRDFTFTFLYKAATRFGLDISDLVTGTSPRLSVYTHVKKGHGLPIERRKGFKYQSLAYLFKNRNAEPFLVEAPYDEKAEKGEIALSSHKGQEFDFILSGSLRMRINDHEFIMHEGDCVYYDSSNKHGMVATGGKDCTFLAVVIKDFDGRMD</sequence>
<dbReference type="Pfam" id="PF07883">
    <property type="entry name" value="Cupin_2"/>
    <property type="match status" value="1"/>
</dbReference>
<name>A0A1M6BJX9_9FIRM</name>
<evidence type="ECO:0000256" key="1">
    <source>
        <dbReference type="ARBA" id="ARBA00023125"/>
    </source>
</evidence>
<dbReference type="SUPFAM" id="SSF47413">
    <property type="entry name" value="lambda repressor-like DNA-binding domains"/>
    <property type="match status" value="1"/>
</dbReference>
<dbReference type="SMART" id="SM00530">
    <property type="entry name" value="HTH_XRE"/>
    <property type="match status" value="1"/>
</dbReference>
<dbReference type="EMBL" id="FQZP01000003">
    <property type="protein sequence ID" value="SHI49019.1"/>
    <property type="molecule type" value="Genomic_DNA"/>
</dbReference>
<dbReference type="Pfam" id="PF12844">
    <property type="entry name" value="HTH_19"/>
    <property type="match status" value="1"/>
</dbReference>
<dbReference type="AlphaFoldDB" id="A0A1M6BJX9"/>
<dbReference type="SUPFAM" id="SSF51182">
    <property type="entry name" value="RmlC-like cupins"/>
    <property type="match status" value="1"/>
</dbReference>
<dbReference type="InterPro" id="IPR013096">
    <property type="entry name" value="Cupin_2"/>
</dbReference>
<dbReference type="CDD" id="cd02209">
    <property type="entry name" value="cupin_XRE_C"/>
    <property type="match status" value="1"/>
</dbReference>
<dbReference type="OrthoDB" id="9814553at2"/>
<keyword evidence="1" id="KW-0238">DNA-binding</keyword>